<gene>
    <name evidence="2" type="ORF">C1645_156520</name>
</gene>
<dbReference type="EMBL" id="QKYT01000182">
    <property type="protein sequence ID" value="RIA90426.1"/>
    <property type="molecule type" value="Genomic_DNA"/>
</dbReference>
<sequence length="116" mass="13714">MGDMQQELKELRKQLKEINIEKEMFESKYNEAVESMEMMTLDKEMAEEKAENLQHEVNLLKEKVEEISVDLNVFKQEGDMMNQTDTSGEARPAVEIIQLEKQNERLKEALVRYFNI</sequence>
<proteinExistence type="predicted"/>
<dbReference type="Proteomes" id="UP000265703">
    <property type="component" value="Unassembled WGS sequence"/>
</dbReference>
<name>A0A397T0L1_9GLOM</name>
<evidence type="ECO:0000256" key="1">
    <source>
        <dbReference type="SAM" id="Coils"/>
    </source>
</evidence>
<reference evidence="2 3" key="1">
    <citation type="submission" date="2018-06" db="EMBL/GenBank/DDBJ databases">
        <title>Comparative genomics reveals the genomic features of Rhizophagus irregularis, R. cerebriforme, R. diaphanum and Gigaspora rosea, and their symbiotic lifestyle signature.</title>
        <authorList>
            <person name="Morin E."/>
            <person name="San Clemente H."/>
            <person name="Chen E.C.H."/>
            <person name="De La Providencia I."/>
            <person name="Hainaut M."/>
            <person name="Kuo A."/>
            <person name="Kohler A."/>
            <person name="Murat C."/>
            <person name="Tang N."/>
            <person name="Roy S."/>
            <person name="Loubradou J."/>
            <person name="Henrissat B."/>
            <person name="Grigoriev I.V."/>
            <person name="Corradi N."/>
            <person name="Roux C."/>
            <person name="Martin F.M."/>
        </authorList>
    </citation>
    <scope>NUCLEOTIDE SEQUENCE [LARGE SCALE GENOMIC DNA]</scope>
    <source>
        <strain evidence="2 3">DAOM 227022</strain>
    </source>
</reference>
<protein>
    <submittedName>
        <fullName evidence="2">Uncharacterized protein</fullName>
    </submittedName>
</protein>
<dbReference type="AlphaFoldDB" id="A0A397T0L1"/>
<evidence type="ECO:0000313" key="3">
    <source>
        <dbReference type="Proteomes" id="UP000265703"/>
    </source>
</evidence>
<evidence type="ECO:0000313" key="2">
    <source>
        <dbReference type="EMBL" id="RIA90426.1"/>
    </source>
</evidence>
<dbReference type="OrthoDB" id="2130750at2759"/>
<organism evidence="2 3">
    <name type="scientific">Glomus cerebriforme</name>
    <dbReference type="NCBI Taxonomy" id="658196"/>
    <lineage>
        <taxon>Eukaryota</taxon>
        <taxon>Fungi</taxon>
        <taxon>Fungi incertae sedis</taxon>
        <taxon>Mucoromycota</taxon>
        <taxon>Glomeromycotina</taxon>
        <taxon>Glomeromycetes</taxon>
        <taxon>Glomerales</taxon>
        <taxon>Glomeraceae</taxon>
        <taxon>Glomus</taxon>
    </lineage>
</organism>
<keyword evidence="1" id="KW-0175">Coiled coil</keyword>
<accession>A0A397T0L1</accession>
<dbReference type="STRING" id="658196.A0A397T0L1"/>
<feature type="coiled-coil region" evidence="1">
    <location>
        <begin position="1"/>
        <end position="116"/>
    </location>
</feature>
<comment type="caution">
    <text evidence="2">The sequence shown here is derived from an EMBL/GenBank/DDBJ whole genome shotgun (WGS) entry which is preliminary data.</text>
</comment>
<keyword evidence="3" id="KW-1185">Reference proteome</keyword>